<dbReference type="PRINTS" id="PR01337">
    <property type="entry name" value="TYPE3OMGPROT"/>
</dbReference>
<dbReference type="EMBL" id="AEVO01000028">
    <property type="protein sequence ID" value="EFY07561.1"/>
    <property type="molecule type" value="Genomic_DNA"/>
</dbReference>
<dbReference type="InterPro" id="IPR005644">
    <property type="entry name" value="NolW-like"/>
</dbReference>
<keyword evidence="3" id="KW-0653">Protein transport</keyword>
<keyword evidence="10" id="KW-1185">Reference proteome</keyword>
<evidence type="ECO:0000256" key="3">
    <source>
        <dbReference type="HAMAP-Rule" id="MF_02219"/>
    </source>
</evidence>
<keyword evidence="3" id="KW-0811">Translocation</keyword>
<dbReference type="Gene3D" id="3.30.1370.120">
    <property type="match status" value="2"/>
</dbReference>
<dbReference type="Pfam" id="PF03958">
    <property type="entry name" value="Secretin_N"/>
    <property type="match status" value="1"/>
</dbReference>
<comment type="subcellular location">
    <subcellularLocation>
        <location evidence="1 3 4">Cell outer membrane</location>
    </subcellularLocation>
</comment>
<keyword evidence="3 4" id="KW-0813">Transport</keyword>
<evidence type="ECO:0000259" key="8">
    <source>
        <dbReference type="Pfam" id="PF03958"/>
    </source>
</evidence>
<feature type="region of interest" description="Disordered" evidence="5">
    <location>
        <begin position="240"/>
        <end position="265"/>
    </location>
</feature>
<dbReference type="InterPro" id="IPR004846">
    <property type="entry name" value="T2SS/T3SS_dom"/>
</dbReference>
<evidence type="ECO:0000313" key="9">
    <source>
        <dbReference type="EMBL" id="EFY07561.1"/>
    </source>
</evidence>
<feature type="compositionally biased region" description="Low complexity" evidence="5">
    <location>
        <begin position="588"/>
        <end position="601"/>
    </location>
</feature>
<proteinExistence type="inferred from homology"/>
<dbReference type="NCBIfam" id="TIGR02516">
    <property type="entry name" value="type_III_yscC"/>
    <property type="match status" value="1"/>
</dbReference>
<feature type="domain" description="Type II/III secretion system secretin-like" evidence="7">
    <location>
        <begin position="382"/>
        <end position="552"/>
    </location>
</feature>
<feature type="transmembrane region" description="Helical" evidence="6">
    <location>
        <begin position="14"/>
        <end position="32"/>
    </location>
</feature>
<keyword evidence="3 6" id="KW-0472">Membrane</keyword>
<reference evidence="9 10" key="1">
    <citation type="submission" date="2011-01" db="EMBL/GenBank/DDBJ databases">
        <authorList>
            <person name="Weinstock G."/>
            <person name="Sodergren E."/>
            <person name="Clifton S."/>
            <person name="Fulton L."/>
            <person name="Fulton B."/>
            <person name="Courtney L."/>
            <person name="Fronick C."/>
            <person name="Harrison M."/>
            <person name="Strong C."/>
            <person name="Farmer C."/>
            <person name="Delahaunty K."/>
            <person name="Markovic C."/>
            <person name="Hall O."/>
            <person name="Minx P."/>
            <person name="Tomlinson C."/>
            <person name="Mitreva M."/>
            <person name="Hou S."/>
            <person name="Chen J."/>
            <person name="Wollam A."/>
            <person name="Pepin K.H."/>
            <person name="Johnson M."/>
            <person name="Bhonagiri V."/>
            <person name="Zhang X."/>
            <person name="Suruliraj S."/>
            <person name="Warren W."/>
            <person name="Chinwalla A."/>
            <person name="Mardis E.R."/>
            <person name="Wilson R.K."/>
        </authorList>
    </citation>
    <scope>NUCLEOTIDE SEQUENCE [LARGE SCALE GENOMIC DNA]</scope>
    <source>
        <strain evidence="10">DSM 22608 / JCM 16073 / KCTC 15190 / YIT 12066</strain>
    </source>
</reference>
<dbReference type="HAMAP" id="MF_02219">
    <property type="entry name" value="Type_III_secretin"/>
    <property type="match status" value="1"/>
</dbReference>
<name>E8LIT7_SUCHY</name>
<gene>
    <name evidence="3" type="primary">sctC</name>
    <name evidence="9" type="ORF">HMPREF9444_00608</name>
</gene>
<keyword evidence="6" id="KW-1133">Transmembrane helix</keyword>
<evidence type="ECO:0000256" key="6">
    <source>
        <dbReference type="SAM" id="Phobius"/>
    </source>
</evidence>
<evidence type="ECO:0000256" key="5">
    <source>
        <dbReference type="SAM" id="MobiDB-lite"/>
    </source>
</evidence>
<dbReference type="PANTHER" id="PTHR30332">
    <property type="entry name" value="PROBABLE GENERAL SECRETION PATHWAY PROTEIN D"/>
    <property type="match status" value="1"/>
</dbReference>
<dbReference type="HOGENOM" id="CLU_022474_2_0_6"/>
<dbReference type="eggNOG" id="COG1450">
    <property type="taxonomic scope" value="Bacteria"/>
</dbReference>
<dbReference type="Pfam" id="PF00263">
    <property type="entry name" value="Secretin"/>
    <property type="match status" value="1"/>
</dbReference>
<dbReference type="InterPro" id="IPR003522">
    <property type="entry name" value="T3SS_OM_pore_YscC"/>
</dbReference>
<comment type="subunit">
    <text evidence="3">The core secretion machinery of the T3SS is composed of approximately 20 different proteins, including cytoplasmic components, a base, an export apparatus and a needle. This subunit is part of the base, which anchors the injectisome in the bacterial cell envelope. Forms a stable homooligomeric complex.</text>
</comment>
<dbReference type="GO" id="GO:0030254">
    <property type="term" value="P:protein secretion by the type III secretion system"/>
    <property type="evidence" value="ECO:0007669"/>
    <property type="project" value="UniProtKB-UniRule"/>
</dbReference>
<dbReference type="RefSeq" id="WP_009142825.1">
    <property type="nucleotide sequence ID" value="NZ_GL830966.1"/>
</dbReference>
<evidence type="ECO:0000256" key="1">
    <source>
        <dbReference type="ARBA" id="ARBA00004442"/>
    </source>
</evidence>
<dbReference type="GO" id="GO:0009279">
    <property type="term" value="C:cell outer membrane"/>
    <property type="evidence" value="ECO:0007669"/>
    <property type="project" value="UniProtKB-SubCell"/>
</dbReference>
<evidence type="ECO:0000259" key="7">
    <source>
        <dbReference type="Pfam" id="PF00263"/>
    </source>
</evidence>
<dbReference type="STRING" id="762983.HMPREF9444_00608"/>
<dbReference type="GO" id="GO:0030257">
    <property type="term" value="C:type III protein secretion system complex"/>
    <property type="evidence" value="ECO:0007669"/>
    <property type="project" value="UniProtKB-UniRule"/>
</dbReference>
<evidence type="ECO:0000313" key="10">
    <source>
        <dbReference type="Proteomes" id="UP000018458"/>
    </source>
</evidence>
<dbReference type="InterPro" id="IPR038591">
    <property type="entry name" value="NolW-like_sf"/>
</dbReference>
<dbReference type="Proteomes" id="UP000018458">
    <property type="component" value="Unassembled WGS sequence"/>
</dbReference>
<evidence type="ECO:0000256" key="2">
    <source>
        <dbReference type="ARBA" id="ARBA00022729"/>
    </source>
</evidence>
<accession>E8LIT7</accession>
<feature type="region of interest" description="Disordered" evidence="5">
    <location>
        <begin position="563"/>
        <end position="610"/>
    </location>
</feature>
<dbReference type="InterPro" id="IPR050810">
    <property type="entry name" value="Bact_Secretion_Sys_Channel"/>
</dbReference>
<dbReference type="GO" id="GO:0015627">
    <property type="term" value="C:type II protein secretion system complex"/>
    <property type="evidence" value="ECO:0007669"/>
    <property type="project" value="TreeGrafter"/>
</dbReference>
<evidence type="ECO:0000256" key="4">
    <source>
        <dbReference type="RuleBase" id="RU004004"/>
    </source>
</evidence>
<keyword evidence="3" id="KW-0998">Cell outer membrane</keyword>
<comment type="function">
    <text evidence="3">Component of the type III secretion system (T3SS), also called injectisome, which is used to inject bacterial effector proteins into eukaryotic host cells. Forms a ring-shaped multimeric structure with an apparent central pore in the outer membrane.</text>
</comment>
<feature type="compositionally biased region" description="Low complexity" evidence="5">
    <location>
        <begin position="245"/>
        <end position="258"/>
    </location>
</feature>
<keyword evidence="6" id="KW-0812">Transmembrane</keyword>
<feature type="domain" description="NolW-like" evidence="8">
    <location>
        <begin position="178"/>
        <end position="308"/>
    </location>
</feature>
<organism evidence="9 10">
    <name type="scientific">Succinatimonas hippei (strain DSM 22608 / JCM 16073 / KCTC 15190 / YIT 12066)</name>
    <dbReference type="NCBI Taxonomy" id="762983"/>
    <lineage>
        <taxon>Bacteria</taxon>
        <taxon>Pseudomonadati</taxon>
        <taxon>Pseudomonadota</taxon>
        <taxon>Gammaproteobacteria</taxon>
        <taxon>Aeromonadales</taxon>
        <taxon>Succinivibrionaceae</taxon>
        <taxon>Succinatimonas</taxon>
    </lineage>
</organism>
<comment type="caution">
    <text evidence="9">The sequence shown here is derived from an EMBL/GenBank/DDBJ whole genome shotgun (WGS) entry which is preliminary data.</text>
</comment>
<keyword evidence="2 3" id="KW-0732">Signal</keyword>
<dbReference type="Gene3D" id="3.55.50.30">
    <property type="match status" value="1"/>
</dbReference>
<dbReference type="PANTHER" id="PTHR30332:SF5">
    <property type="entry name" value="SPI-1 TYPE 3 SECRETION SYSTEM SECRETIN"/>
    <property type="match status" value="1"/>
</dbReference>
<comment type="similarity">
    <text evidence="3">Belongs to the bacterial secretin family. T3SS SctC subfamily.</text>
</comment>
<protein>
    <recommendedName>
        <fullName evidence="3">Type 3 secretion system secretin</fullName>
        <shortName evidence="3">T3SS secretin</shortName>
    </recommendedName>
</protein>
<dbReference type="OrthoDB" id="9775455at2"/>
<sequence length="610" mass="66089">MNVIKNTWGHFRKALYVIAFMLMIIPAYSFAFNKPYSHYSSQEDISSVLADFARQQGYSVNVSPSLTGKVNGRFENIDPDLFIDGMKTAFGVCYYIKGKNIYFYSDSELTQSVVKPSALSAQELLNEVRAAGLISANLPVRINSNGMLSVSGPQSYVDTIVDAIRQFDVATEEHVVMKVIRLKHAKAEDIEVSSSDRNVHIPGVASILQSMVSGGSNNIQGSGVTVTQRGSALQGLRGSGLIKGSQSSSQNSLPSDTSIQSSGSVQPRNLFSPSIIADSRLNAVIIHDYDYRMPYYEDVIKELDVPVRLVELHAAIVDVDVGAADSLGIDWQAARRTGNWQIAGGVGHQISNSGSLNPNGGGIFSTVFSTDQSAFMMQVNMLEEDNKARTLGRPSVLTLDNVEATLEDTTTNYVKVAGNESSDLFEVVSGTILRVTPHIIDSHDGSAPYIQMVISLQTNQDTDQSQSYTVSSDAQGADERIPVIKKTTINTQALVQQGQSLLLGGYYMENHRNSDNGIPVLKDIPLIGGLFGSSSDEATQRERLLLITPRILDLDDINLPSGLDDKSFAKSPTQADYSMRETKPLNESGCASSRSSSANSSTKAQLVKDI</sequence>
<dbReference type="AlphaFoldDB" id="E8LIT7"/>